<dbReference type="Pfam" id="PF01648">
    <property type="entry name" value="ACPS"/>
    <property type="match status" value="1"/>
</dbReference>
<organism evidence="4 5">
    <name type="scientific">Piscinibacter sakaiensis</name>
    <name type="common">Ideonella sakaiensis</name>
    <dbReference type="NCBI Taxonomy" id="1547922"/>
    <lineage>
        <taxon>Bacteria</taxon>
        <taxon>Pseudomonadati</taxon>
        <taxon>Pseudomonadota</taxon>
        <taxon>Betaproteobacteria</taxon>
        <taxon>Burkholderiales</taxon>
        <taxon>Sphaerotilaceae</taxon>
        <taxon>Piscinibacter</taxon>
    </lineage>
</organism>
<evidence type="ECO:0000313" key="4">
    <source>
        <dbReference type="EMBL" id="GAP37894.1"/>
    </source>
</evidence>
<gene>
    <name evidence="4" type="ORF">ISF6_4088</name>
</gene>
<dbReference type="GO" id="GO:0005829">
    <property type="term" value="C:cytosol"/>
    <property type="evidence" value="ECO:0007669"/>
    <property type="project" value="TreeGrafter"/>
</dbReference>
<dbReference type="InterPro" id="IPR037143">
    <property type="entry name" value="4-PPantetheinyl_Trfase_dom_sf"/>
</dbReference>
<keyword evidence="5" id="KW-1185">Reference proteome</keyword>
<evidence type="ECO:0000256" key="1">
    <source>
        <dbReference type="ARBA" id="ARBA00010990"/>
    </source>
</evidence>
<dbReference type="GO" id="GO:0008897">
    <property type="term" value="F:holo-[acyl-carrier-protein] synthase activity"/>
    <property type="evidence" value="ECO:0007669"/>
    <property type="project" value="InterPro"/>
</dbReference>
<protein>
    <submittedName>
        <fullName evidence="4">4'-phosphopantetheinyl transferase</fullName>
        <ecNumber evidence="4">2.7.8.-</ecNumber>
    </submittedName>
</protein>
<dbReference type="EMBL" id="BBYR01000062">
    <property type="protein sequence ID" value="GAP37894.1"/>
    <property type="molecule type" value="Genomic_DNA"/>
</dbReference>
<evidence type="ECO:0000256" key="2">
    <source>
        <dbReference type="ARBA" id="ARBA00022679"/>
    </source>
</evidence>
<comment type="caution">
    <text evidence="4">The sequence shown here is derived from an EMBL/GenBank/DDBJ whole genome shotgun (WGS) entry which is preliminary data.</text>
</comment>
<dbReference type="GO" id="GO:0019878">
    <property type="term" value="P:lysine biosynthetic process via aminoadipic acid"/>
    <property type="evidence" value="ECO:0007669"/>
    <property type="project" value="TreeGrafter"/>
</dbReference>
<reference evidence="4 5" key="2">
    <citation type="journal article" date="2016" name="Science">
        <title>A bacterium that degrades and assimilates poly(ethylene terephthalate).</title>
        <authorList>
            <person name="Yoshida S."/>
            <person name="Hiraga K."/>
            <person name="Takehana T."/>
            <person name="Taniguchi I."/>
            <person name="Yamaji H."/>
            <person name="Maeda Y."/>
            <person name="Toyohara K."/>
            <person name="Miyamoto K."/>
            <person name="Kimura Y."/>
            <person name="Oda K."/>
        </authorList>
    </citation>
    <scope>NUCLEOTIDE SEQUENCE [LARGE SCALE GENOMIC DNA]</scope>
    <source>
        <strain evidence="5">NBRC 110686 / TISTR 2288 / 201-F6</strain>
    </source>
</reference>
<comment type="similarity">
    <text evidence="1">Belongs to the P-Pant transferase superfamily. Gsp/Sfp/HetI/AcpT family.</text>
</comment>
<dbReference type="AlphaFoldDB" id="A0A0K8P5U7"/>
<dbReference type="InterPro" id="IPR008278">
    <property type="entry name" value="4-PPantetheinyl_Trfase_dom"/>
</dbReference>
<dbReference type="Gene3D" id="3.90.470.20">
    <property type="entry name" value="4'-phosphopantetheinyl transferase domain"/>
    <property type="match status" value="1"/>
</dbReference>
<accession>A0A0K8P5U7</accession>
<feature type="domain" description="4'-phosphopantetheinyl transferase" evidence="3">
    <location>
        <begin position="65"/>
        <end position="141"/>
    </location>
</feature>
<sequence length="195" mass="21090">MSRALFLAGRWAQRHILSAYVAQPPRMLRIARPAHGKPVLQTDPTLHFSFARRGTRALLAVAPVPVGIDLEVHRNGWRPQELMAVIGCAAERRRVSALAPAMRPDAVMRCWTAKEACLKASGWGLALPPHRFDVGPLVADATAPAWPLDLPSSRNGGGQSWTVQSLASTAGWSAALAVSALSGTPLRQVWRAWEA</sequence>
<dbReference type="PANTHER" id="PTHR12215:SF10">
    <property type="entry name" value="L-AMINOADIPATE-SEMIALDEHYDE DEHYDROGENASE-PHOSPHOPANTETHEINYL TRANSFERASE"/>
    <property type="match status" value="1"/>
</dbReference>
<dbReference type="Proteomes" id="UP000037660">
    <property type="component" value="Unassembled WGS sequence"/>
</dbReference>
<keyword evidence="2 4" id="KW-0808">Transferase</keyword>
<dbReference type="InterPro" id="IPR050559">
    <property type="entry name" value="P-Pant_transferase_sf"/>
</dbReference>
<evidence type="ECO:0000259" key="3">
    <source>
        <dbReference type="Pfam" id="PF01648"/>
    </source>
</evidence>
<reference evidence="5" key="1">
    <citation type="submission" date="2015-07" db="EMBL/GenBank/DDBJ databases">
        <title>Discovery of a poly(ethylene terephthalate assimilation.</title>
        <authorList>
            <person name="Yoshida S."/>
            <person name="Hiraga K."/>
            <person name="Takehana T."/>
            <person name="Taniguchi I."/>
            <person name="Yamaji H."/>
            <person name="Maeda Y."/>
            <person name="Toyohara K."/>
            <person name="Miyamoto K."/>
            <person name="Kimura Y."/>
            <person name="Oda K."/>
        </authorList>
    </citation>
    <scope>NUCLEOTIDE SEQUENCE [LARGE SCALE GENOMIC DNA]</scope>
    <source>
        <strain evidence="5">NBRC 110686 / TISTR 2288 / 201-F6</strain>
    </source>
</reference>
<proteinExistence type="inferred from homology"/>
<dbReference type="GO" id="GO:0000287">
    <property type="term" value="F:magnesium ion binding"/>
    <property type="evidence" value="ECO:0007669"/>
    <property type="project" value="InterPro"/>
</dbReference>
<dbReference type="EC" id="2.7.8.-" evidence="4"/>
<dbReference type="SUPFAM" id="SSF56214">
    <property type="entry name" value="4'-phosphopantetheinyl transferase"/>
    <property type="match status" value="2"/>
</dbReference>
<dbReference type="STRING" id="1547922.ISF6_4088"/>
<dbReference type="PANTHER" id="PTHR12215">
    <property type="entry name" value="PHOSPHOPANTETHEINE TRANSFERASE"/>
    <property type="match status" value="1"/>
</dbReference>
<evidence type="ECO:0000313" key="5">
    <source>
        <dbReference type="Proteomes" id="UP000037660"/>
    </source>
</evidence>
<name>A0A0K8P5U7_PISS1</name>